<dbReference type="SUPFAM" id="SSF52172">
    <property type="entry name" value="CheY-like"/>
    <property type="match status" value="1"/>
</dbReference>
<dbReference type="GO" id="GO:0000160">
    <property type="term" value="P:phosphorelay signal transduction system"/>
    <property type="evidence" value="ECO:0007669"/>
    <property type="project" value="InterPro"/>
</dbReference>
<dbReference type="OrthoDB" id="9801101at2"/>
<dbReference type="InterPro" id="IPR050595">
    <property type="entry name" value="Bact_response_regulator"/>
</dbReference>
<proteinExistence type="predicted"/>
<organism evidence="4 5">
    <name type="scientific">Ramlibacter rhizophilus</name>
    <dbReference type="NCBI Taxonomy" id="1781167"/>
    <lineage>
        <taxon>Bacteria</taxon>
        <taxon>Pseudomonadati</taxon>
        <taxon>Pseudomonadota</taxon>
        <taxon>Betaproteobacteria</taxon>
        <taxon>Burkholderiales</taxon>
        <taxon>Comamonadaceae</taxon>
        <taxon>Ramlibacter</taxon>
    </lineage>
</organism>
<evidence type="ECO:0000313" key="5">
    <source>
        <dbReference type="Proteomes" id="UP000297564"/>
    </source>
</evidence>
<evidence type="ECO:0000256" key="2">
    <source>
        <dbReference type="PROSITE-ProRule" id="PRU00169"/>
    </source>
</evidence>
<dbReference type="PROSITE" id="PS50110">
    <property type="entry name" value="RESPONSE_REGULATORY"/>
    <property type="match status" value="1"/>
</dbReference>
<evidence type="ECO:0000259" key="3">
    <source>
        <dbReference type="PROSITE" id="PS50110"/>
    </source>
</evidence>
<dbReference type="Pfam" id="PF00072">
    <property type="entry name" value="Response_reg"/>
    <property type="match status" value="1"/>
</dbReference>
<dbReference type="Gene3D" id="3.40.50.2300">
    <property type="match status" value="1"/>
</dbReference>
<dbReference type="Proteomes" id="UP000297564">
    <property type="component" value="Unassembled WGS sequence"/>
</dbReference>
<dbReference type="AlphaFoldDB" id="A0A4Z0BLP3"/>
<evidence type="ECO:0000313" key="4">
    <source>
        <dbReference type="EMBL" id="TFY98838.1"/>
    </source>
</evidence>
<accession>A0A4Z0BLP3</accession>
<dbReference type="PANTHER" id="PTHR44591:SF23">
    <property type="entry name" value="CHEY SUBFAMILY"/>
    <property type="match status" value="1"/>
</dbReference>
<keyword evidence="5" id="KW-1185">Reference proteome</keyword>
<feature type="domain" description="Response regulatory" evidence="3">
    <location>
        <begin position="7"/>
        <end position="120"/>
    </location>
</feature>
<gene>
    <name evidence="4" type="ORF">EZ242_14700</name>
</gene>
<comment type="caution">
    <text evidence="2">Lacks conserved residue(s) required for the propagation of feature annotation.</text>
</comment>
<protein>
    <submittedName>
        <fullName evidence="4">Response regulator</fullName>
    </submittedName>
</protein>
<dbReference type="PANTHER" id="PTHR44591">
    <property type="entry name" value="STRESS RESPONSE REGULATOR PROTEIN 1"/>
    <property type="match status" value="1"/>
</dbReference>
<dbReference type="InterPro" id="IPR011006">
    <property type="entry name" value="CheY-like_superfamily"/>
</dbReference>
<dbReference type="SMART" id="SM00448">
    <property type="entry name" value="REC"/>
    <property type="match status" value="1"/>
</dbReference>
<dbReference type="EMBL" id="SMLL01000005">
    <property type="protein sequence ID" value="TFY98838.1"/>
    <property type="molecule type" value="Genomic_DNA"/>
</dbReference>
<keyword evidence="1" id="KW-0597">Phosphoprotein</keyword>
<dbReference type="InterPro" id="IPR001789">
    <property type="entry name" value="Sig_transdc_resp-reg_receiver"/>
</dbReference>
<reference evidence="4 5" key="1">
    <citation type="submission" date="2019-03" db="EMBL/GenBank/DDBJ databases">
        <title>Ramlibacter rhizophilus CCTCC AB2015357, whole genome shotgun sequence.</title>
        <authorList>
            <person name="Zhang X."/>
            <person name="Feng G."/>
            <person name="Zhu H."/>
        </authorList>
    </citation>
    <scope>NUCLEOTIDE SEQUENCE [LARGE SCALE GENOMIC DNA]</scope>
    <source>
        <strain evidence="4 5">CCTCC AB2015357</strain>
    </source>
</reference>
<name>A0A4Z0BLP3_9BURK</name>
<sequence>MRGTQLLVLVVERDPHVRQLEAYFLQQAGFQVAFAADGRDALAQAREQLPDVLITEVLVPKLDGLALCRQLKQDERTKQVAVLVFSILAASSRAAEAGADAFLMKPLAEQRLITTVQSLIEANRRKATSP</sequence>
<evidence type="ECO:0000256" key="1">
    <source>
        <dbReference type="ARBA" id="ARBA00022553"/>
    </source>
</evidence>
<comment type="caution">
    <text evidence="4">The sequence shown here is derived from an EMBL/GenBank/DDBJ whole genome shotgun (WGS) entry which is preliminary data.</text>
</comment>